<comment type="caution">
    <text evidence="1">The sequence shown here is derived from an EMBL/GenBank/DDBJ whole genome shotgun (WGS) entry which is preliminary data.</text>
</comment>
<evidence type="ECO:0000313" key="1">
    <source>
        <dbReference type="EMBL" id="KKP67072.1"/>
    </source>
</evidence>
<evidence type="ECO:0000313" key="2">
    <source>
        <dbReference type="Proteomes" id="UP000034127"/>
    </source>
</evidence>
<dbReference type="EMBL" id="LBPX01000022">
    <property type="protein sequence ID" value="KKP67072.1"/>
    <property type="molecule type" value="Genomic_DNA"/>
</dbReference>
<dbReference type="AlphaFoldDB" id="A0A0G0EIC3"/>
<gene>
    <name evidence="1" type="ORF">UR63_C0022G0001</name>
</gene>
<name>A0A0G0EIC3_9BACT</name>
<feature type="non-terminal residue" evidence="1">
    <location>
        <position position="1"/>
    </location>
</feature>
<dbReference type="Proteomes" id="UP000034127">
    <property type="component" value="Unassembled WGS sequence"/>
</dbReference>
<reference evidence="1 2" key="1">
    <citation type="journal article" date="2015" name="Nature">
        <title>rRNA introns, odd ribosomes, and small enigmatic genomes across a large radiation of phyla.</title>
        <authorList>
            <person name="Brown C.T."/>
            <person name="Hug L.A."/>
            <person name="Thomas B.C."/>
            <person name="Sharon I."/>
            <person name="Castelle C.J."/>
            <person name="Singh A."/>
            <person name="Wilkins M.J."/>
            <person name="Williams K.H."/>
            <person name="Banfield J.F."/>
        </authorList>
    </citation>
    <scope>NUCLEOTIDE SEQUENCE [LARGE SCALE GENOMIC DNA]</scope>
</reference>
<organism evidence="1 2">
    <name type="scientific">Candidatus Roizmanbacteria bacterium GW2011_GWC2_35_12</name>
    <dbReference type="NCBI Taxonomy" id="1618485"/>
    <lineage>
        <taxon>Bacteria</taxon>
        <taxon>Candidatus Roizmaniibacteriota</taxon>
    </lineage>
</organism>
<sequence>QLSYTIVGKNKKTAYNLQKEFFSLMEVYGTRKN</sequence>
<proteinExistence type="predicted"/>
<protein>
    <submittedName>
        <fullName evidence="1">Uncharacterized protein</fullName>
    </submittedName>
</protein>
<accession>A0A0G0EIC3</accession>